<proteinExistence type="predicted"/>
<evidence type="ECO:0000313" key="2">
    <source>
        <dbReference type="WBParaSite" id="ES5_v2.g19777.t1"/>
    </source>
</evidence>
<protein>
    <submittedName>
        <fullName evidence="2">Uncharacterized protein</fullName>
    </submittedName>
</protein>
<accession>A0AC34FQX4</accession>
<reference evidence="2" key="1">
    <citation type="submission" date="2022-11" db="UniProtKB">
        <authorList>
            <consortium name="WormBaseParasite"/>
        </authorList>
    </citation>
    <scope>IDENTIFICATION</scope>
</reference>
<evidence type="ECO:0000313" key="1">
    <source>
        <dbReference type="Proteomes" id="UP000887579"/>
    </source>
</evidence>
<sequence>MVVDFCRFIPENVTQFMYDTRLTSNVTFIDNVMALYGDLYMRKRNCTPCFEKLFLIVSDFCLPKAFDVQLQRLAEMILDKPSAYAIVLTTMPGDDSILQSLLHHKFRRARPGHFLNFNRCYEKYDYWRSCINGKTIVLGFLDRNVPPKLETHSALE</sequence>
<organism evidence="1 2">
    <name type="scientific">Panagrolaimus sp. ES5</name>
    <dbReference type="NCBI Taxonomy" id="591445"/>
    <lineage>
        <taxon>Eukaryota</taxon>
        <taxon>Metazoa</taxon>
        <taxon>Ecdysozoa</taxon>
        <taxon>Nematoda</taxon>
        <taxon>Chromadorea</taxon>
        <taxon>Rhabditida</taxon>
        <taxon>Tylenchina</taxon>
        <taxon>Panagrolaimomorpha</taxon>
        <taxon>Panagrolaimoidea</taxon>
        <taxon>Panagrolaimidae</taxon>
        <taxon>Panagrolaimus</taxon>
    </lineage>
</organism>
<dbReference type="Proteomes" id="UP000887579">
    <property type="component" value="Unplaced"/>
</dbReference>
<dbReference type="WBParaSite" id="ES5_v2.g19777.t1">
    <property type="protein sequence ID" value="ES5_v2.g19777.t1"/>
    <property type="gene ID" value="ES5_v2.g19777"/>
</dbReference>
<name>A0AC34FQX4_9BILA</name>